<evidence type="ECO:0000313" key="5">
    <source>
        <dbReference type="Proteomes" id="UP000594459"/>
    </source>
</evidence>
<sequence>MTKTRHLLASAPIAIAAMAALSATPTLAQETPVIVLDVPTPASSPAPVIAIPEAVPTATATSVAGPDSEPVARTGTPVSEPAATTASPRRATSAPTARTAVTPAAPSAAATELPTEAVAAPTADILPTANEAEIAAARAELESIPEPVKDGSSAALLFALLAAGGVGLAAFFLVRSLRRRVVDVPVIEQPVVTRPVDTFDREPAVTAYDAAPLVATPALEPTAPIASSNGAAVEIPPVAPKTERERDNLLRRMIAAKPDRANPFQSHKARAKRARLILQSIGTRFTDRKPGIDLSQYTNVWPELRGWRPATA</sequence>
<dbReference type="EMBL" id="CP064654">
    <property type="protein sequence ID" value="QPC99632.1"/>
    <property type="molecule type" value="Genomic_DNA"/>
</dbReference>
<keyword evidence="3" id="KW-0732">Signal</keyword>
<evidence type="ECO:0000256" key="1">
    <source>
        <dbReference type="SAM" id="MobiDB-lite"/>
    </source>
</evidence>
<protein>
    <submittedName>
        <fullName evidence="4">Uncharacterized protein</fullName>
    </submittedName>
</protein>
<feature type="signal peptide" evidence="3">
    <location>
        <begin position="1"/>
        <end position="28"/>
    </location>
</feature>
<evidence type="ECO:0000256" key="2">
    <source>
        <dbReference type="SAM" id="Phobius"/>
    </source>
</evidence>
<feature type="compositionally biased region" description="Low complexity" evidence="1">
    <location>
        <begin position="80"/>
        <end position="114"/>
    </location>
</feature>
<dbReference type="KEGG" id="qso:IRL76_03420"/>
<dbReference type="Proteomes" id="UP000594459">
    <property type="component" value="Chromosome"/>
</dbReference>
<evidence type="ECO:0000256" key="3">
    <source>
        <dbReference type="SAM" id="SignalP"/>
    </source>
</evidence>
<gene>
    <name evidence="4" type="ORF">IRL76_03420</name>
</gene>
<organism evidence="4 5">
    <name type="scientific">Qipengyuania soli</name>
    <dbReference type="NCBI Taxonomy" id="2782568"/>
    <lineage>
        <taxon>Bacteria</taxon>
        <taxon>Pseudomonadati</taxon>
        <taxon>Pseudomonadota</taxon>
        <taxon>Alphaproteobacteria</taxon>
        <taxon>Sphingomonadales</taxon>
        <taxon>Erythrobacteraceae</taxon>
        <taxon>Qipengyuania</taxon>
    </lineage>
</organism>
<proteinExistence type="predicted"/>
<keyword evidence="2" id="KW-0472">Membrane</keyword>
<dbReference type="AlphaFoldDB" id="A0A7S8IVA4"/>
<keyword evidence="2" id="KW-1133">Transmembrane helix</keyword>
<reference evidence="4 5" key="1">
    <citation type="submission" date="2020-11" db="EMBL/GenBank/DDBJ databases">
        <title>The genome sequence of Erythrobacter sp. 6D36.</title>
        <authorList>
            <person name="Liu Y."/>
        </authorList>
    </citation>
    <scope>NUCLEOTIDE SEQUENCE [LARGE SCALE GENOMIC DNA]</scope>
    <source>
        <strain evidence="4 5">6D36</strain>
    </source>
</reference>
<accession>A0A7S8IVA4</accession>
<evidence type="ECO:0000313" key="4">
    <source>
        <dbReference type="EMBL" id="QPC99632.1"/>
    </source>
</evidence>
<name>A0A7S8IVA4_9SPHN</name>
<feature type="chain" id="PRO_5032418959" evidence="3">
    <location>
        <begin position="29"/>
        <end position="312"/>
    </location>
</feature>
<feature type="region of interest" description="Disordered" evidence="1">
    <location>
        <begin position="60"/>
        <end position="114"/>
    </location>
</feature>
<feature type="transmembrane region" description="Helical" evidence="2">
    <location>
        <begin position="154"/>
        <end position="174"/>
    </location>
</feature>
<keyword evidence="5" id="KW-1185">Reference proteome</keyword>
<dbReference type="RefSeq" id="WP_200983187.1">
    <property type="nucleotide sequence ID" value="NZ_CP064654.1"/>
</dbReference>
<keyword evidence="2" id="KW-0812">Transmembrane</keyword>